<accession>A0A3S4IIH9</accession>
<evidence type="ECO:0000313" key="1">
    <source>
        <dbReference type="EMBL" id="VEA98905.1"/>
    </source>
</evidence>
<evidence type="ECO:0000313" key="2">
    <source>
        <dbReference type="Proteomes" id="UP000282433"/>
    </source>
</evidence>
<dbReference type="Proteomes" id="UP000282433">
    <property type="component" value="Chromosome"/>
</dbReference>
<name>A0A3S4IIH9_KLEPN</name>
<dbReference type="AlphaFoldDB" id="A0A3S4IIH9"/>
<protein>
    <submittedName>
        <fullName evidence="1">Coenzyme PQQ synthesis protein B</fullName>
    </submittedName>
</protein>
<proteinExistence type="predicted"/>
<dbReference type="InterPro" id="IPR036866">
    <property type="entry name" value="RibonucZ/Hydroxyglut_hydro"/>
</dbReference>
<dbReference type="SUPFAM" id="SSF56281">
    <property type="entry name" value="Metallo-hydrolase/oxidoreductase"/>
    <property type="match status" value="1"/>
</dbReference>
<sequence length="48" mass="5151">MFIKVLGSAAGGGFPQWNCNCANCQGLRDGTIQAAPRTQSSIIVQRQR</sequence>
<dbReference type="EMBL" id="LR134162">
    <property type="protein sequence ID" value="VEA98905.1"/>
    <property type="molecule type" value="Genomic_DNA"/>
</dbReference>
<dbReference type="Gene3D" id="3.60.15.10">
    <property type="entry name" value="Ribonuclease Z/Hydroxyacylglutathione hydrolase-like"/>
    <property type="match status" value="1"/>
</dbReference>
<gene>
    <name evidence="1" type="primary">pqqB</name>
    <name evidence="1" type="ORF">NCTC13635_00158</name>
</gene>
<reference evidence="1 2" key="1">
    <citation type="submission" date="2018-12" db="EMBL/GenBank/DDBJ databases">
        <authorList>
            <consortium name="Pathogen Informatics"/>
        </authorList>
    </citation>
    <scope>NUCLEOTIDE SEQUENCE [LARGE SCALE GENOMIC DNA]</scope>
    <source>
        <strain evidence="1 2">NCTC13635</strain>
    </source>
</reference>
<organism evidence="1 2">
    <name type="scientific">Klebsiella pneumoniae</name>
    <dbReference type="NCBI Taxonomy" id="573"/>
    <lineage>
        <taxon>Bacteria</taxon>
        <taxon>Pseudomonadati</taxon>
        <taxon>Pseudomonadota</taxon>
        <taxon>Gammaproteobacteria</taxon>
        <taxon>Enterobacterales</taxon>
        <taxon>Enterobacteriaceae</taxon>
        <taxon>Klebsiella/Raoultella group</taxon>
        <taxon>Klebsiella</taxon>
        <taxon>Klebsiella pneumoniae complex</taxon>
    </lineage>
</organism>